<dbReference type="InterPro" id="IPR053782">
    <property type="entry name" value="TraW-like"/>
</dbReference>
<feature type="signal peptide" evidence="1">
    <location>
        <begin position="1"/>
        <end position="25"/>
    </location>
</feature>
<dbReference type="EMBL" id="JBFKZN010000016">
    <property type="protein sequence ID" value="MEW5291726.1"/>
    <property type="molecule type" value="Genomic_DNA"/>
</dbReference>
<gene>
    <name evidence="2" type="primary">traW</name>
    <name evidence="2" type="ORF">ABW286_21565</name>
</gene>
<dbReference type="RefSeq" id="WP_130975922.1">
    <property type="nucleotide sequence ID" value="NZ_JBFKZN010000016.1"/>
</dbReference>
<evidence type="ECO:0000256" key="1">
    <source>
        <dbReference type="SAM" id="SignalP"/>
    </source>
</evidence>
<keyword evidence="3" id="KW-1185">Reference proteome</keyword>
<name>A0ABV3N7Q6_9GAMM</name>
<dbReference type="NCBIfam" id="NF033888">
    <property type="entry name" value="conj_TraW"/>
    <property type="match status" value="1"/>
</dbReference>
<evidence type="ECO:0000313" key="2">
    <source>
        <dbReference type="EMBL" id="MEW5291726.1"/>
    </source>
</evidence>
<comment type="caution">
    <text evidence="2">The sequence shown here is derived from an EMBL/GenBank/DDBJ whole genome shotgun (WGS) entry which is preliminary data.</text>
</comment>
<feature type="chain" id="PRO_5047026384" evidence="1">
    <location>
        <begin position="26"/>
        <end position="403"/>
    </location>
</feature>
<reference evidence="2 3" key="1">
    <citation type="submission" date="2024-07" db="EMBL/GenBank/DDBJ databases">
        <authorList>
            <person name="Dulla G.F.J."/>
            <person name="Delorm J.G."/>
        </authorList>
    </citation>
    <scope>NUCLEOTIDE SEQUENCE [LARGE SCALE GENOMIC DNA]</scope>
    <source>
        <strain evidence="2 3">JGD 233</strain>
    </source>
</reference>
<evidence type="ECO:0000313" key="3">
    <source>
        <dbReference type="Proteomes" id="UP001554567"/>
    </source>
</evidence>
<organism evidence="2 3">
    <name type="scientific">Erwinia papayae</name>
    <dbReference type="NCBI Taxonomy" id="206499"/>
    <lineage>
        <taxon>Bacteria</taxon>
        <taxon>Pseudomonadati</taxon>
        <taxon>Pseudomonadota</taxon>
        <taxon>Gammaproteobacteria</taxon>
        <taxon>Enterobacterales</taxon>
        <taxon>Erwiniaceae</taxon>
        <taxon>Erwinia</taxon>
    </lineage>
</organism>
<sequence>MRPIRKTRLALLMLTAGAASYPALGYTVVCNVTSSAPISLQVMPQLTAANTTLGAIQTTLINIGTAISQQGDRSAALINQTADNQRQFDIEQRRQERIREAKARYRVANDVCATAVSGGMGAASRAAGGGKRTLASSSNNAQVRQAYDLAFKDPGIEATASATTHKAYCDTNDKQAYGGTEFCQTVSDMPRGDTSLSSVLDGAGKEGKKPTLTFTEEQTDAALLYTKNTAQRSAGRAPSRAEVKSASGRQYLGLFQQYQAYIDAAAQPQLEMIAASKPNAATKQPLDDARKVPSMATFYDQNASEEAKRKGMMSLREFEQFEVSRRYANPAYQTDLMMKNSDDLLREQVNVTNLNSWLLYGLKQQVEKNNILQGQMLALMAQNEYAAKMQSVVSQMNQSVAKQ</sequence>
<protein>
    <submittedName>
        <fullName evidence="2">Conjugal transfer protein TraW</fullName>
    </submittedName>
</protein>
<proteinExistence type="predicted"/>
<accession>A0ABV3N7Q6</accession>
<dbReference type="Proteomes" id="UP001554567">
    <property type="component" value="Unassembled WGS sequence"/>
</dbReference>
<keyword evidence="1" id="KW-0732">Signal</keyword>